<dbReference type="EMBL" id="HBUE01141180">
    <property type="protein sequence ID" value="CAG6500849.1"/>
    <property type="molecule type" value="Transcribed_RNA"/>
</dbReference>
<name>A0A8D8GBR0_CULPI</name>
<protein>
    <submittedName>
        <fullName evidence="1">(northern house mosquito) hypothetical protein</fullName>
    </submittedName>
</protein>
<sequence length="103" mass="11334">MSFSGSFTGTLLRYTQRMFTQVCFPHKFALQRRQAGKTSIGRVMLSALISHIDPAGFRWCVGPAVAAPHVCVLVLNTFAQLPSGRDSSPSSTSCFTCLFFRAR</sequence>
<dbReference type="AlphaFoldDB" id="A0A8D8GBR0"/>
<evidence type="ECO:0000313" key="1">
    <source>
        <dbReference type="EMBL" id="CAG6500849.1"/>
    </source>
</evidence>
<accession>A0A8D8GBR0</accession>
<proteinExistence type="predicted"/>
<organism evidence="1">
    <name type="scientific">Culex pipiens</name>
    <name type="common">House mosquito</name>
    <dbReference type="NCBI Taxonomy" id="7175"/>
    <lineage>
        <taxon>Eukaryota</taxon>
        <taxon>Metazoa</taxon>
        <taxon>Ecdysozoa</taxon>
        <taxon>Arthropoda</taxon>
        <taxon>Hexapoda</taxon>
        <taxon>Insecta</taxon>
        <taxon>Pterygota</taxon>
        <taxon>Neoptera</taxon>
        <taxon>Endopterygota</taxon>
        <taxon>Diptera</taxon>
        <taxon>Nematocera</taxon>
        <taxon>Culicoidea</taxon>
        <taxon>Culicidae</taxon>
        <taxon>Culicinae</taxon>
        <taxon>Culicini</taxon>
        <taxon>Culex</taxon>
        <taxon>Culex</taxon>
    </lineage>
</organism>
<reference evidence="1" key="1">
    <citation type="submission" date="2021-05" db="EMBL/GenBank/DDBJ databases">
        <authorList>
            <person name="Alioto T."/>
            <person name="Alioto T."/>
            <person name="Gomez Garrido J."/>
        </authorList>
    </citation>
    <scope>NUCLEOTIDE SEQUENCE</scope>
</reference>